<name>A0ABM4V3F7_COFAR</name>
<dbReference type="GeneID" id="140010663"/>
<dbReference type="Proteomes" id="UP001652660">
    <property type="component" value="Chromosome 7c"/>
</dbReference>
<sequence length="216" mass="25103">MVEKLALPTLRHPQPHKLQWLNESGEVRVTKQVVVPFRMGRYEDETLYDVVPMYASHILLGRPWQYDKKTSHDGFTNKYSFVHNNRKVILVPMKPQQVRENQERLQREHEMELECISKEKIEGKKPMPKAENNKHVEVHQSATEGRTGRNLLLKIRDVRRVLLSKQPIYVLYCKELFIATGESPDRLPSHVASLLKEYEDVFPEDISGGLPPISGN</sequence>
<organism evidence="1 2">
    <name type="scientific">Coffea arabica</name>
    <name type="common">Arabian coffee</name>
    <dbReference type="NCBI Taxonomy" id="13443"/>
    <lineage>
        <taxon>Eukaryota</taxon>
        <taxon>Viridiplantae</taxon>
        <taxon>Streptophyta</taxon>
        <taxon>Embryophyta</taxon>
        <taxon>Tracheophyta</taxon>
        <taxon>Spermatophyta</taxon>
        <taxon>Magnoliopsida</taxon>
        <taxon>eudicotyledons</taxon>
        <taxon>Gunneridae</taxon>
        <taxon>Pentapetalae</taxon>
        <taxon>asterids</taxon>
        <taxon>lamiids</taxon>
        <taxon>Gentianales</taxon>
        <taxon>Rubiaceae</taxon>
        <taxon>Ixoroideae</taxon>
        <taxon>Gardenieae complex</taxon>
        <taxon>Bertiereae - Coffeeae clade</taxon>
        <taxon>Coffeeae</taxon>
        <taxon>Coffea</taxon>
    </lineage>
</organism>
<dbReference type="RefSeq" id="XP_071914069.1">
    <property type="nucleotide sequence ID" value="XM_072057968.1"/>
</dbReference>
<dbReference type="CDD" id="cd00303">
    <property type="entry name" value="retropepsin_like"/>
    <property type="match status" value="1"/>
</dbReference>
<reference evidence="2" key="1">
    <citation type="submission" date="2025-08" db="UniProtKB">
        <authorList>
            <consortium name="RefSeq"/>
        </authorList>
    </citation>
    <scope>IDENTIFICATION</scope>
    <source>
        <tissue evidence="2">Leaves</tissue>
    </source>
</reference>
<keyword evidence="1" id="KW-1185">Reference proteome</keyword>
<protein>
    <submittedName>
        <fullName evidence="2">Uncharacterized protein</fullName>
    </submittedName>
</protein>
<evidence type="ECO:0000313" key="2">
    <source>
        <dbReference type="RefSeq" id="XP_071914069.1"/>
    </source>
</evidence>
<accession>A0ABM4V3F7</accession>
<proteinExistence type="predicted"/>
<gene>
    <name evidence="2" type="primary">LOC140010663</name>
</gene>
<dbReference type="PANTHER" id="PTHR35046">
    <property type="entry name" value="ZINC KNUCKLE (CCHC-TYPE) FAMILY PROTEIN"/>
    <property type="match status" value="1"/>
</dbReference>
<dbReference type="PANTHER" id="PTHR35046:SF26">
    <property type="entry name" value="RNA-DIRECTED DNA POLYMERASE"/>
    <property type="match status" value="1"/>
</dbReference>
<evidence type="ECO:0000313" key="1">
    <source>
        <dbReference type="Proteomes" id="UP001652660"/>
    </source>
</evidence>